<sequence length="56" mass="6527">MSQYVEFTWFAWLLIGWVSLILLATLYCLVSFCIKSLQYVGNQAVNYVRNTKTKTT</sequence>
<organism evidence="2">
    <name type="scientific">Schistosoma japonicum</name>
    <name type="common">Blood fluke</name>
    <dbReference type="NCBI Taxonomy" id="6182"/>
    <lineage>
        <taxon>Eukaryota</taxon>
        <taxon>Metazoa</taxon>
        <taxon>Spiralia</taxon>
        <taxon>Lophotrochozoa</taxon>
        <taxon>Platyhelminthes</taxon>
        <taxon>Trematoda</taxon>
        <taxon>Digenea</taxon>
        <taxon>Strigeidida</taxon>
        <taxon>Schistosomatoidea</taxon>
        <taxon>Schistosomatidae</taxon>
        <taxon>Schistosoma</taxon>
    </lineage>
</organism>
<keyword evidence="1" id="KW-0472">Membrane</keyword>
<keyword evidence="1" id="KW-0812">Transmembrane</keyword>
<evidence type="ECO:0000256" key="1">
    <source>
        <dbReference type="SAM" id="Phobius"/>
    </source>
</evidence>
<evidence type="ECO:0000313" key="2">
    <source>
        <dbReference type="EMBL" id="CAX73207.1"/>
    </source>
</evidence>
<dbReference type="EMBL" id="FN317476">
    <property type="protein sequence ID" value="CAX73207.1"/>
    <property type="molecule type" value="mRNA"/>
</dbReference>
<proteinExistence type="evidence at transcript level"/>
<keyword evidence="1" id="KW-1133">Transmembrane helix</keyword>
<feature type="transmembrane region" description="Helical" evidence="1">
    <location>
        <begin position="12"/>
        <end position="34"/>
    </location>
</feature>
<name>C1LES9_SCHJA</name>
<protein>
    <submittedName>
        <fullName evidence="2">Hypotheticial protein</fullName>
    </submittedName>
</protein>
<reference evidence="2" key="2">
    <citation type="submission" date="2009-03" db="EMBL/GenBank/DDBJ databases">
        <authorList>
            <person name="Gang L."/>
        </authorList>
    </citation>
    <scope>NUCLEOTIDE SEQUENCE</scope>
    <source>
        <strain evidence="2">Anhui</strain>
    </source>
</reference>
<reference evidence="2" key="1">
    <citation type="journal article" date="2009" name="Nature">
        <title>The Schistosoma japonicum genome reveals features of host-parasite interplay.</title>
        <authorList>
            <person name="Liu F."/>
            <person name="Zhou Y."/>
            <person name="Wang Z.Q."/>
            <person name="Lu G."/>
            <person name="Zheng H."/>
            <person name="Brindley P.J."/>
            <person name="McManus D.P."/>
            <person name="Blair D."/>
            <person name="Zhang Q.H."/>
            <person name="Zhong Y."/>
            <person name="Wang S."/>
            <person name="Han Z.G."/>
            <person name="Chen Z."/>
        </authorList>
    </citation>
    <scope>NUCLEOTIDE SEQUENCE</scope>
    <source>
        <strain evidence="2">Anhui</strain>
    </source>
</reference>
<accession>C1LES9</accession>
<dbReference type="AlphaFoldDB" id="C1LES9"/>